<name>A0A6A5UUT4_9PLEO</name>
<feature type="non-terminal residue" evidence="2">
    <location>
        <position position="1"/>
    </location>
</feature>
<accession>A0A6A5UUT4</accession>
<gene>
    <name evidence="2" type="ORF">BU23DRAFT_377238</name>
</gene>
<dbReference type="Proteomes" id="UP000800036">
    <property type="component" value="Unassembled WGS sequence"/>
</dbReference>
<dbReference type="InterPro" id="IPR002877">
    <property type="entry name" value="RNA_MeTrfase_FtsJ_dom"/>
</dbReference>
<proteinExistence type="predicted"/>
<evidence type="ECO:0000259" key="1">
    <source>
        <dbReference type="Pfam" id="PF01728"/>
    </source>
</evidence>
<dbReference type="AlphaFoldDB" id="A0A6A5UUT4"/>
<dbReference type="EMBL" id="ML976717">
    <property type="protein sequence ID" value="KAF1968741.1"/>
    <property type="molecule type" value="Genomic_DNA"/>
</dbReference>
<feature type="domain" description="Ribosomal RNA methyltransferase FtsJ" evidence="1">
    <location>
        <begin position="82"/>
        <end position="260"/>
    </location>
</feature>
<organism evidence="2 3">
    <name type="scientific">Bimuria novae-zelandiae CBS 107.79</name>
    <dbReference type="NCBI Taxonomy" id="1447943"/>
    <lineage>
        <taxon>Eukaryota</taxon>
        <taxon>Fungi</taxon>
        <taxon>Dikarya</taxon>
        <taxon>Ascomycota</taxon>
        <taxon>Pezizomycotina</taxon>
        <taxon>Dothideomycetes</taxon>
        <taxon>Pleosporomycetidae</taxon>
        <taxon>Pleosporales</taxon>
        <taxon>Massarineae</taxon>
        <taxon>Didymosphaeriaceae</taxon>
        <taxon>Bimuria</taxon>
    </lineage>
</organism>
<dbReference type="GO" id="GO:0008168">
    <property type="term" value="F:methyltransferase activity"/>
    <property type="evidence" value="ECO:0007669"/>
    <property type="project" value="InterPro"/>
</dbReference>
<evidence type="ECO:0000313" key="3">
    <source>
        <dbReference type="Proteomes" id="UP000800036"/>
    </source>
</evidence>
<sequence length="332" mass="37212">LIERYLLENAEEYRQLSGLREEGWNNPAGDTFFQKQRHAADNANEKLSQIFYNTMKEIGWEMHKTTGGALAISKQPSDSPQILDMCCAPGGFLATSMDVNPGVQVLGFSLPVSQGGYKIRVPEQLRLSIKFLDVTMLAADMGVTDIAEGHADAAKFLPRQFETGQLFDLVMCDGQVFRPNVHQRAAYREKREARRLTVTQLALGLEHLNPGGTFIILLHKVEAPDTMILLHTFSKFSSIQLFKPVKHHSKRSSFYMVATNVQSQHPDAIQAVKTWKEKWKTATFGTDEENEGDLRAGLVEAEKVLGEFGPELVAMSRKVWVTQADALRRASF</sequence>
<dbReference type="GO" id="GO:0032259">
    <property type="term" value="P:methylation"/>
    <property type="evidence" value="ECO:0007669"/>
    <property type="project" value="InterPro"/>
</dbReference>
<keyword evidence="3" id="KW-1185">Reference proteome</keyword>
<dbReference type="SUPFAM" id="SSF53335">
    <property type="entry name" value="S-adenosyl-L-methionine-dependent methyltransferases"/>
    <property type="match status" value="1"/>
</dbReference>
<reference evidence="2" key="1">
    <citation type="journal article" date="2020" name="Stud. Mycol.">
        <title>101 Dothideomycetes genomes: a test case for predicting lifestyles and emergence of pathogens.</title>
        <authorList>
            <person name="Haridas S."/>
            <person name="Albert R."/>
            <person name="Binder M."/>
            <person name="Bloem J."/>
            <person name="Labutti K."/>
            <person name="Salamov A."/>
            <person name="Andreopoulos B."/>
            <person name="Baker S."/>
            <person name="Barry K."/>
            <person name="Bills G."/>
            <person name="Bluhm B."/>
            <person name="Cannon C."/>
            <person name="Castanera R."/>
            <person name="Culley D."/>
            <person name="Daum C."/>
            <person name="Ezra D."/>
            <person name="Gonzalez J."/>
            <person name="Henrissat B."/>
            <person name="Kuo A."/>
            <person name="Liang C."/>
            <person name="Lipzen A."/>
            <person name="Lutzoni F."/>
            <person name="Magnuson J."/>
            <person name="Mondo S."/>
            <person name="Nolan M."/>
            <person name="Ohm R."/>
            <person name="Pangilinan J."/>
            <person name="Park H.-J."/>
            <person name="Ramirez L."/>
            <person name="Alfaro M."/>
            <person name="Sun H."/>
            <person name="Tritt A."/>
            <person name="Yoshinaga Y."/>
            <person name="Zwiers L.-H."/>
            <person name="Turgeon B."/>
            <person name="Goodwin S."/>
            <person name="Spatafora J."/>
            <person name="Crous P."/>
            <person name="Grigoriev I."/>
        </authorList>
    </citation>
    <scope>NUCLEOTIDE SEQUENCE</scope>
    <source>
        <strain evidence="2">CBS 107.79</strain>
    </source>
</reference>
<dbReference type="Pfam" id="PF01728">
    <property type="entry name" value="FtsJ"/>
    <property type="match status" value="1"/>
</dbReference>
<dbReference type="Gene3D" id="3.40.50.150">
    <property type="entry name" value="Vaccinia Virus protein VP39"/>
    <property type="match status" value="1"/>
</dbReference>
<protein>
    <recommendedName>
        <fullName evidence="1">Ribosomal RNA methyltransferase FtsJ domain-containing protein</fullName>
    </recommendedName>
</protein>
<feature type="non-terminal residue" evidence="2">
    <location>
        <position position="332"/>
    </location>
</feature>
<dbReference type="OrthoDB" id="417125at2759"/>
<dbReference type="InterPro" id="IPR029063">
    <property type="entry name" value="SAM-dependent_MTases_sf"/>
</dbReference>
<evidence type="ECO:0000313" key="2">
    <source>
        <dbReference type="EMBL" id="KAF1968741.1"/>
    </source>
</evidence>